<dbReference type="PANTHER" id="PTHR30213:SF0">
    <property type="entry name" value="UPF0761 MEMBRANE PROTEIN YIHY"/>
    <property type="match status" value="1"/>
</dbReference>
<dbReference type="EMBL" id="CP025330">
    <property type="protein sequence ID" value="AZT94570.1"/>
    <property type="molecule type" value="Genomic_DNA"/>
</dbReference>
<dbReference type="InterPro" id="IPR017039">
    <property type="entry name" value="Virul_fac_BrkB"/>
</dbReference>
<accession>A0A3T0DH56</accession>
<dbReference type="AlphaFoldDB" id="A0A3T0DH56"/>
<organism evidence="8 9">
    <name type="scientific">Brevibacterium aurantiacum</name>
    <dbReference type="NCBI Taxonomy" id="273384"/>
    <lineage>
        <taxon>Bacteria</taxon>
        <taxon>Bacillati</taxon>
        <taxon>Actinomycetota</taxon>
        <taxon>Actinomycetes</taxon>
        <taxon>Micrococcales</taxon>
        <taxon>Brevibacteriaceae</taxon>
        <taxon>Brevibacterium</taxon>
    </lineage>
</organism>
<feature type="transmembrane region" description="Helical" evidence="7">
    <location>
        <begin position="237"/>
        <end position="260"/>
    </location>
</feature>
<dbReference type="GO" id="GO:0005886">
    <property type="term" value="C:plasma membrane"/>
    <property type="evidence" value="ECO:0007669"/>
    <property type="project" value="UniProtKB-SubCell"/>
</dbReference>
<dbReference type="NCBIfam" id="TIGR00765">
    <property type="entry name" value="yihY_not_rbn"/>
    <property type="match status" value="1"/>
</dbReference>
<feature type="transmembrane region" description="Helical" evidence="7">
    <location>
        <begin position="272"/>
        <end position="295"/>
    </location>
</feature>
<evidence type="ECO:0000256" key="5">
    <source>
        <dbReference type="ARBA" id="ARBA00023136"/>
    </source>
</evidence>
<dbReference type="PANTHER" id="PTHR30213">
    <property type="entry name" value="INNER MEMBRANE PROTEIN YHJD"/>
    <property type="match status" value="1"/>
</dbReference>
<keyword evidence="5 7" id="KW-0472">Membrane</keyword>
<keyword evidence="4 7" id="KW-1133">Transmembrane helix</keyword>
<evidence type="ECO:0000256" key="2">
    <source>
        <dbReference type="ARBA" id="ARBA00022475"/>
    </source>
</evidence>
<keyword evidence="3 7" id="KW-0812">Transmembrane</keyword>
<keyword evidence="2" id="KW-1003">Cell membrane</keyword>
<sequence length="342" mass="36585">MAKLRESCQRLRCQRIAASPTGCPRSQENSMAESIPTRAESPATRFEALAPRSRPASETGALSRLDRGKTGILTNTIRHVISDQGLDLAAGLAFYALLSMAPATLALVSMLGVVGEAKSTTEAVLGLTSDLSTEAAQAIRPIVTELVSSPAAGLTLIVSVAVAIWSSSKYVGAFGRAANRAYAVEETRPLWKLKPMMLLITLVLLLLMAGLGLLLVVSGPIAESIGKLVGLGPVAVMIWSIARWPVVIFFVMLAIALLYYATPNVKKVKFRWSSIGAFVAPMTLIVVSLGFVLYINNFDNYNATYGAIGGVIVGFAWLWMVNLALIFGSELDAEIRRSRPSD</sequence>
<feature type="region of interest" description="Disordered" evidence="6">
    <location>
        <begin position="20"/>
        <end position="43"/>
    </location>
</feature>
<name>A0A3T0DH56_BREAU</name>
<reference evidence="8 9" key="2">
    <citation type="submission" date="2019-01" db="EMBL/GenBank/DDBJ databases">
        <title>Comparative genomic analysis of Brevibacterium aurantiacum sheds light on its evolution and its adaptation to smear-ripened cheeses.</title>
        <authorList>
            <person name="Moineau S."/>
        </authorList>
    </citation>
    <scope>NUCLEOTIDE SEQUENCE [LARGE SCALE GENOMIC DNA]</scope>
    <source>
        <strain evidence="8 9">SMQ-1417</strain>
    </source>
</reference>
<evidence type="ECO:0000313" key="8">
    <source>
        <dbReference type="EMBL" id="AZT94570.1"/>
    </source>
</evidence>
<feature type="transmembrane region" description="Helical" evidence="7">
    <location>
        <begin position="307"/>
        <end position="327"/>
    </location>
</feature>
<feature type="transmembrane region" description="Helical" evidence="7">
    <location>
        <begin position="196"/>
        <end position="217"/>
    </location>
</feature>
<dbReference type="Pfam" id="PF03631">
    <property type="entry name" value="Virul_fac_BrkB"/>
    <property type="match status" value="1"/>
</dbReference>
<dbReference type="OrthoDB" id="9781030at2"/>
<feature type="transmembrane region" description="Helical" evidence="7">
    <location>
        <begin position="151"/>
        <end position="175"/>
    </location>
</feature>
<evidence type="ECO:0000256" key="1">
    <source>
        <dbReference type="ARBA" id="ARBA00004651"/>
    </source>
</evidence>
<evidence type="ECO:0000256" key="4">
    <source>
        <dbReference type="ARBA" id="ARBA00022989"/>
    </source>
</evidence>
<comment type="subcellular location">
    <subcellularLocation>
        <location evidence="1">Cell membrane</location>
        <topology evidence="1">Multi-pass membrane protein</topology>
    </subcellularLocation>
</comment>
<protein>
    <submittedName>
        <fullName evidence="8">Transposase</fullName>
    </submittedName>
</protein>
<evidence type="ECO:0000256" key="6">
    <source>
        <dbReference type="SAM" id="MobiDB-lite"/>
    </source>
</evidence>
<proteinExistence type="predicted"/>
<evidence type="ECO:0000256" key="3">
    <source>
        <dbReference type="ARBA" id="ARBA00022692"/>
    </source>
</evidence>
<gene>
    <name evidence="8" type="ORF">CXR23_16635</name>
</gene>
<evidence type="ECO:0000256" key="7">
    <source>
        <dbReference type="SAM" id="Phobius"/>
    </source>
</evidence>
<reference evidence="8 9" key="1">
    <citation type="submission" date="2017-12" db="EMBL/GenBank/DDBJ databases">
        <authorList>
            <person name="Levesque S."/>
        </authorList>
    </citation>
    <scope>NUCLEOTIDE SEQUENCE [LARGE SCALE GENOMIC DNA]</scope>
    <source>
        <strain evidence="8 9">SMQ-1417</strain>
    </source>
</reference>
<feature type="transmembrane region" description="Helical" evidence="7">
    <location>
        <begin position="88"/>
        <end position="114"/>
    </location>
</feature>
<dbReference type="Proteomes" id="UP000283000">
    <property type="component" value="Chromosome"/>
</dbReference>
<evidence type="ECO:0000313" key="9">
    <source>
        <dbReference type="Proteomes" id="UP000283000"/>
    </source>
</evidence>